<evidence type="ECO:0000256" key="1">
    <source>
        <dbReference type="SAM" id="MobiDB-lite"/>
    </source>
</evidence>
<feature type="region of interest" description="Disordered" evidence="1">
    <location>
        <begin position="162"/>
        <end position="194"/>
    </location>
</feature>
<organism evidence="2 3">
    <name type="scientific">Abeliophyllum distichum</name>
    <dbReference type="NCBI Taxonomy" id="126358"/>
    <lineage>
        <taxon>Eukaryota</taxon>
        <taxon>Viridiplantae</taxon>
        <taxon>Streptophyta</taxon>
        <taxon>Embryophyta</taxon>
        <taxon>Tracheophyta</taxon>
        <taxon>Spermatophyta</taxon>
        <taxon>Magnoliopsida</taxon>
        <taxon>eudicotyledons</taxon>
        <taxon>Gunneridae</taxon>
        <taxon>Pentapetalae</taxon>
        <taxon>asterids</taxon>
        <taxon>lamiids</taxon>
        <taxon>Lamiales</taxon>
        <taxon>Oleaceae</taxon>
        <taxon>Forsythieae</taxon>
        <taxon>Abeliophyllum</taxon>
    </lineage>
</organism>
<proteinExistence type="predicted"/>
<dbReference type="Proteomes" id="UP001604336">
    <property type="component" value="Unassembled WGS sequence"/>
</dbReference>
<evidence type="ECO:0000313" key="2">
    <source>
        <dbReference type="EMBL" id="KAL2525974.1"/>
    </source>
</evidence>
<dbReference type="CDD" id="cd00303">
    <property type="entry name" value="retropepsin_like"/>
    <property type="match status" value="1"/>
</dbReference>
<reference evidence="3" key="1">
    <citation type="submission" date="2024-07" db="EMBL/GenBank/DDBJ databases">
        <title>Two chromosome-level genome assemblies of Korean endemic species Abeliophyllum distichum and Forsythia ovata (Oleaceae).</title>
        <authorList>
            <person name="Jang H."/>
        </authorList>
    </citation>
    <scope>NUCLEOTIDE SEQUENCE [LARGE SCALE GENOMIC DNA]</scope>
</reference>
<gene>
    <name evidence="2" type="ORF">Adt_11028</name>
</gene>
<evidence type="ECO:0008006" key="4">
    <source>
        <dbReference type="Google" id="ProtNLM"/>
    </source>
</evidence>
<dbReference type="EMBL" id="JBFOLK010000003">
    <property type="protein sequence ID" value="KAL2525974.1"/>
    <property type="molecule type" value="Genomic_DNA"/>
</dbReference>
<evidence type="ECO:0000313" key="3">
    <source>
        <dbReference type="Proteomes" id="UP001604336"/>
    </source>
</evidence>
<comment type="caution">
    <text evidence="2">The sequence shown here is derived from an EMBL/GenBank/DDBJ whole genome shotgun (WGS) entry which is preliminary data.</text>
</comment>
<dbReference type="PANTHER" id="PTHR33240:SF15">
    <property type="entry name" value="GAG-PRO-LIKE PROTEIN"/>
    <property type="match status" value="1"/>
</dbReference>
<dbReference type="AlphaFoldDB" id="A0ABD1ULP0"/>
<dbReference type="PANTHER" id="PTHR33240">
    <property type="entry name" value="OS08G0508500 PROTEIN"/>
    <property type="match status" value="1"/>
</dbReference>
<keyword evidence="3" id="KW-1185">Reference proteome</keyword>
<accession>A0ABD1ULP0</accession>
<name>A0ABD1ULP0_9LAMI</name>
<protein>
    <recommendedName>
        <fullName evidence="4">Gag-pol polyprotein</fullName>
    </recommendedName>
</protein>
<sequence length="194" mass="21825">MLVDNGSSVNVIFLSTYKQMNIDVPLEPSTEPFYGFTGDCVTPKGIVRLAVTMGEEPLAAHIFMEFLVVDKRSAYHEVLDRPVLKELWAVTSIHHLCMKFSTEGGIATIRGTQREARKCYRNALRKAEKKEINMTILDIEMEEASRATSEDVEMEKASFIEDIDPRITGTDSQTSSVEELENFLADSDDPTKKL</sequence>